<dbReference type="Gene3D" id="1.10.10.10">
    <property type="entry name" value="Winged helix-like DNA-binding domain superfamily/Winged helix DNA-binding domain"/>
    <property type="match status" value="1"/>
</dbReference>
<gene>
    <name evidence="7" type="ORF">H9746_03890</name>
</gene>
<evidence type="ECO:0000313" key="7">
    <source>
        <dbReference type="EMBL" id="HIV61976.1"/>
    </source>
</evidence>
<reference evidence="7" key="1">
    <citation type="journal article" date="2021" name="PeerJ">
        <title>Extensive microbial diversity within the chicken gut microbiome revealed by metagenomics and culture.</title>
        <authorList>
            <person name="Gilroy R."/>
            <person name="Ravi A."/>
            <person name="Getino M."/>
            <person name="Pursley I."/>
            <person name="Horton D.L."/>
            <person name="Alikhan N.F."/>
            <person name="Baker D."/>
            <person name="Gharbi K."/>
            <person name="Hall N."/>
            <person name="Watson M."/>
            <person name="Adriaenssens E.M."/>
            <person name="Foster-Nyarko E."/>
            <person name="Jarju S."/>
            <person name="Secka A."/>
            <person name="Antonio M."/>
            <person name="Oren A."/>
            <person name="Chaudhuri R.R."/>
            <person name="La Ragione R."/>
            <person name="Hildebrand F."/>
            <person name="Pallen M.J."/>
        </authorList>
    </citation>
    <scope>NUCLEOTIDE SEQUENCE</scope>
    <source>
        <strain evidence="7">CHK193-4272</strain>
    </source>
</reference>
<dbReference type="Pfam" id="PF08281">
    <property type="entry name" value="Sigma70_r4_2"/>
    <property type="match status" value="1"/>
</dbReference>
<dbReference type="InterPro" id="IPR039425">
    <property type="entry name" value="RNA_pol_sigma-70-like"/>
</dbReference>
<name>A0A9D1PIZ3_9FIRM</name>
<dbReference type="InterPro" id="IPR013324">
    <property type="entry name" value="RNA_pol_sigma_r3/r4-like"/>
</dbReference>
<evidence type="ECO:0000256" key="4">
    <source>
        <dbReference type="ARBA" id="ARBA00023163"/>
    </source>
</evidence>
<dbReference type="GO" id="GO:0006352">
    <property type="term" value="P:DNA-templated transcription initiation"/>
    <property type="evidence" value="ECO:0007669"/>
    <property type="project" value="InterPro"/>
</dbReference>
<dbReference type="PANTHER" id="PTHR43133:SF60">
    <property type="entry name" value="RNA POLYMERASE SIGMA FACTOR SIGV"/>
    <property type="match status" value="1"/>
</dbReference>
<dbReference type="Gene3D" id="1.10.1740.10">
    <property type="match status" value="1"/>
</dbReference>
<organism evidence="7 8">
    <name type="scientific">Candidatus Butyricicoccus avistercoris</name>
    <dbReference type="NCBI Taxonomy" id="2838518"/>
    <lineage>
        <taxon>Bacteria</taxon>
        <taxon>Bacillati</taxon>
        <taxon>Bacillota</taxon>
        <taxon>Clostridia</taxon>
        <taxon>Eubacteriales</taxon>
        <taxon>Butyricicoccaceae</taxon>
        <taxon>Butyricicoccus</taxon>
    </lineage>
</organism>
<dbReference type="PANTHER" id="PTHR43133">
    <property type="entry name" value="RNA POLYMERASE ECF-TYPE SIGMA FACTO"/>
    <property type="match status" value="1"/>
</dbReference>
<dbReference type="InterPro" id="IPR007627">
    <property type="entry name" value="RNA_pol_sigma70_r2"/>
</dbReference>
<dbReference type="EMBL" id="DXIE01000026">
    <property type="protein sequence ID" value="HIV61976.1"/>
    <property type="molecule type" value="Genomic_DNA"/>
</dbReference>
<accession>A0A9D1PIZ3</accession>
<dbReference type="SUPFAM" id="SSF88946">
    <property type="entry name" value="Sigma2 domain of RNA polymerase sigma factors"/>
    <property type="match status" value="1"/>
</dbReference>
<dbReference type="AlphaFoldDB" id="A0A9D1PIZ3"/>
<evidence type="ECO:0000256" key="2">
    <source>
        <dbReference type="ARBA" id="ARBA00023015"/>
    </source>
</evidence>
<sequence>MQEEFIVIRFKNGDRKAFDEIYNLYVNEALRTAFLITGNKMDSEDIVQQTFIQCYQTIGQLKDVTKFKSWFFRILTRIAWKTNKHKLPCVDKIFDSEYTSSKSSLDIVLENEQNQMLYHAINCLDTKLKAVIILYYYNELSIKEISDVLCIRQGTVKSRLFSARKKLQNHFSDYQSEGVLL</sequence>
<dbReference type="CDD" id="cd06171">
    <property type="entry name" value="Sigma70_r4"/>
    <property type="match status" value="1"/>
</dbReference>
<evidence type="ECO:0000313" key="8">
    <source>
        <dbReference type="Proteomes" id="UP000886808"/>
    </source>
</evidence>
<evidence type="ECO:0000259" key="5">
    <source>
        <dbReference type="Pfam" id="PF04542"/>
    </source>
</evidence>
<keyword evidence="2" id="KW-0805">Transcription regulation</keyword>
<feature type="domain" description="RNA polymerase sigma-70 region 2" evidence="5">
    <location>
        <begin position="22"/>
        <end position="77"/>
    </location>
</feature>
<dbReference type="InterPro" id="IPR013325">
    <property type="entry name" value="RNA_pol_sigma_r2"/>
</dbReference>
<evidence type="ECO:0000256" key="1">
    <source>
        <dbReference type="ARBA" id="ARBA00010641"/>
    </source>
</evidence>
<protein>
    <submittedName>
        <fullName evidence="7">RNA polymerase sigma factor</fullName>
    </submittedName>
</protein>
<dbReference type="InterPro" id="IPR013249">
    <property type="entry name" value="RNA_pol_sigma70_r4_t2"/>
</dbReference>
<keyword evidence="4" id="KW-0804">Transcription</keyword>
<feature type="domain" description="RNA polymerase sigma factor 70 region 4 type 2" evidence="6">
    <location>
        <begin position="115"/>
        <end position="167"/>
    </location>
</feature>
<dbReference type="InterPro" id="IPR036388">
    <property type="entry name" value="WH-like_DNA-bd_sf"/>
</dbReference>
<dbReference type="GO" id="GO:0003677">
    <property type="term" value="F:DNA binding"/>
    <property type="evidence" value="ECO:0007669"/>
    <property type="project" value="InterPro"/>
</dbReference>
<dbReference type="Pfam" id="PF04542">
    <property type="entry name" value="Sigma70_r2"/>
    <property type="match status" value="1"/>
</dbReference>
<evidence type="ECO:0000259" key="6">
    <source>
        <dbReference type="Pfam" id="PF08281"/>
    </source>
</evidence>
<dbReference type="Proteomes" id="UP000886808">
    <property type="component" value="Unassembled WGS sequence"/>
</dbReference>
<proteinExistence type="inferred from homology"/>
<reference evidence="7" key="2">
    <citation type="submission" date="2021-04" db="EMBL/GenBank/DDBJ databases">
        <authorList>
            <person name="Gilroy R."/>
        </authorList>
    </citation>
    <scope>NUCLEOTIDE SEQUENCE</scope>
    <source>
        <strain evidence="7">CHK193-4272</strain>
    </source>
</reference>
<comment type="similarity">
    <text evidence="1">Belongs to the sigma-70 factor family. ECF subfamily.</text>
</comment>
<dbReference type="GO" id="GO:0016987">
    <property type="term" value="F:sigma factor activity"/>
    <property type="evidence" value="ECO:0007669"/>
    <property type="project" value="UniProtKB-KW"/>
</dbReference>
<evidence type="ECO:0000256" key="3">
    <source>
        <dbReference type="ARBA" id="ARBA00023082"/>
    </source>
</evidence>
<dbReference type="NCBIfam" id="TIGR02937">
    <property type="entry name" value="sigma70-ECF"/>
    <property type="match status" value="1"/>
</dbReference>
<comment type="caution">
    <text evidence="7">The sequence shown here is derived from an EMBL/GenBank/DDBJ whole genome shotgun (WGS) entry which is preliminary data.</text>
</comment>
<dbReference type="InterPro" id="IPR014284">
    <property type="entry name" value="RNA_pol_sigma-70_dom"/>
</dbReference>
<dbReference type="SUPFAM" id="SSF88659">
    <property type="entry name" value="Sigma3 and sigma4 domains of RNA polymerase sigma factors"/>
    <property type="match status" value="1"/>
</dbReference>
<keyword evidence="3" id="KW-0731">Sigma factor</keyword>